<feature type="transmembrane region" description="Helical" evidence="8">
    <location>
        <begin position="459"/>
        <end position="481"/>
    </location>
</feature>
<dbReference type="GO" id="GO:0016763">
    <property type="term" value="F:pentosyltransferase activity"/>
    <property type="evidence" value="ECO:0007669"/>
    <property type="project" value="TreeGrafter"/>
</dbReference>
<dbReference type="InterPro" id="IPR038731">
    <property type="entry name" value="RgtA/B/C-like"/>
</dbReference>
<reference evidence="10" key="2">
    <citation type="journal article" date="2022" name="Microbiol. Resour. Announc.">
        <title>Metagenome Sequencing to Explore Phylogenomics of Terrestrial Cyanobacteria.</title>
        <authorList>
            <person name="Ward R.D."/>
            <person name="Stajich J.E."/>
            <person name="Johansen J.R."/>
            <person name="Huntemann M."/>
            <person name="Clum A."/>
            <person name="Foster B."/>
            <person name="Foster B."/>
            <person name="Roux S."/>
            <person name="Palaniappan K."/>
            <person name="Varghese N."/>
            <person name="Mukherjee S."/>
            <person name="Reddy T.B.K."/>
            <person name="Daum C."/>
            <person name="Copeland A."/>
            <person name="Chen I.A."/>
            <person name="Ivanova N.N."/>
            <person name="Kyrpides N.C."/>
            <person name="Shapiro N."/>
            <person name="Eloe-Fadrosh E.A."/>
            <person name="Pietrasiak N."/>
        </authorList>
    </citation>
    <scope>NUCLEOTIDE SEQUENCE</scope>
    <source>
        <strain evidence="10">CPER-KK1</strain>
    </source>
</reference>
<feature type="domain" description="Glycosyltransferase RgtA/B/C/D-like" evidence="9">
    <location>
        <begin position="108"/>
        <end position="275"/>
    </location>
</feature>
<dbReference type="GO" id="GO:0005886">
    <property type="term" value="C:plasma membrane"/>
    <property type="evidence" value="ECO:0007669"/>
    <property type="project" value="UniProtKB-SubCell"/>
</dbReference>
<feature type="transmembrane region" description="Helical" evidence="8">
    <location>
        <begin position="324"/>
        <end position="344"/>
    </location>
</feature>
<feature type="transmembrane region" description="Helical" evidence="8">
    <location>
        <begin position="133"/>
        <end position="151"/>
    </location>
</feature>
<feature type="transmembrane region" description="Helical" evidence="8">
    <location>
        <begin position="258"/>
        <end position="279"/>
    </location>
</feature>
<feature type="transmembrane region" description="Helical" evidence="8">
    <location>
        <begin position="286"/>
        <end position="304"/>
    </location>
</feature>
<keyword evidence="5 8" id="KW-0812">Transmembrane</keyword>
<evidence type="ECO:0000256" key="7">
    <source>
        <dbReference type="ARBA" id="ARBA00023136"/>
    </source>
</evidence>
<evidence type="ECO:0000256" key="5">
    <source>
        <dbReference type="ARBA" id="ARBA00022692"/>
    </source>
</evidence>
<dbReference type="GO" id="GO:0009103">
    <property type="term" value="P:lipopolysaccharide biosynthetic process"/>
    <property type="evidence" value="ECO:0007669"/>
    <property type="project" value="UniProtKB-ARBA"/>
</dbReference>
<evidence type="ECO:0000256" key="8">
    <source>
        <dbReference type="SAM" id="Phobius"/>
    </source>
</evidence>
<dbReference type="GO" id="GO:0010041">
    <property type="term" value="P:response to iron(III) ion"/>
    <property type="evidence" value="ECO:0007669"/>
    <property type="project" value="TreeGrafter"/>
</dbReference>
<evidence type="ECO:0000259" key="9">
    <source>
        <dbReference type="Pfam" id="PF13231"/>
    </source>
</evidence>
<dbReference type="EMBL" id="JAHHIF010000002">
    <property type="protein sequence ID" value="MBW4543162.1"/>
    <property type="molecule type" value="Genomic_DNA"/>
</dbReference>
<dbReference type="PANTHER" id="PTHR33908:SF3">
    <property type="entry name" value="UNDECAPRENYL PHOSPHATE-ALPHA-4-AMINO-4-DEOXY-L-ARABINOSE ARABINOSYL TRANSFERASE"/>
    <property type="match status" value="1"/>
</dbReference>
<gene>
    <name evidence="10" type="ORF">KME25_01745</name>
</gene>
<feature type="transmembrane region" description="Helical" evidence="8">
    <location>
        <begin position="385"/>
        <end position="409"/>
    </location>
</feature>
<dbReference type="InterPro" id="IPR050297">
    <property type="entry name" value="LipidA_mod_glycosyltrf_83"/>
</dbReference>
<keyword evidence="6 8" id="KW-1133">Transmembrane helix</keyword>
<evidence type="ECO:0000256" key="1">
    <source>
        <dbReference type="ARBA" id="ARBA00004651"/>
    </source>
</evidence>
<feature type="transmembrane region" description="Helical" evidence="8">
    <location>
        <begin position="222"/>
        <end position="246"/>
    </location>
</feature>
<dbReference type="AlphaFoldDB" id="A0A951U7W6"/>
<evidence type="ECO:0000313" key="11">
    <source>
        <dbReference type="Proteomes" id="UP000753908"/>
    </source>
</evidence>
<evidence type="ECO:0000256" key="6">
    <source>
        <dbReference type="ARBA" id="ARBA00022989"/>
    </source>
</evidence>
<evidence type="ECO:0000256" key="3">
    <source>
        <dbReference type="ARBA" id="ARBA00022676"/>
    </source>
</evidence>
<proteinExistence type="predicted"/>
<feature type="transmembrane region" description="Helical" evidence="8">
    <location>
        <begin position="21"/>
        <end position="42"/>
    </location>
</feature>
<feature type="transmembrane region" description="Helical" evidence="8">
    <location>
        <begin position="351"/>
        <end position="373"/>
    </location>
</feature>
<evidence type="ECO:0000256" key="2">
    <source>
        <dbReference type="ARBA" id="ARBA00022475"/>
    </source>
</evidence>
<reference evidence="10" key="1">
    <citation type="submission" date="2021-05" db="EMBL/GenBank/DDBJ databases">
        <authorList>
            <person name="Pietrasiak N."/>
            <person name="Ward R."/>
            <person name="Stajich J.E."/>
            <person name="Kurbessoian T."/>
        </authorList>
    </citation>
    <scope>NUCLEOTIDE SEQUENCE</scope>
    <source>
        <strain evidence="10">CPER-KK1</strain>
    </source>
</reference>
<keyword evidence="2" id="KW-1003">Cell membrane</keyword>
<comment type="subcellular location">
    <subcellularLocation>
        <location evidence="1">Cell membrane</location>
        <topology evidence="1">Multi-pass membrane protein</topology>
    </subcellularLocation>
</comment>
<keyword evidence="3 10" id="KW-0328">Glycosyltransferase</keyword>
<organism evidence="10 11">
    <name type="scientific">Symplocastrum torsivum CPER-KK1</name>
    <dbReference type="NCBI Taxonomy" id="450513"/>
    <lineage>
        <taxon>Bacteria</taxon>
        <taxon>Bacillati</taxon>
        <taxon>Cyanobacteriota</taxon>
        <taxon>Cyanophyceae</taxon>
        <taxon>Oscillatoriophycideae</taxon>
        <taxon>Oscillatoriales</taxon>
        <taxon>Microcoleaceae</taxon>
        <taxon>Symplocastrum</taxon>
    </lineage>
</organism>
<keyword evidence="4 10" id="KW-0808">Transferase</keyword>
<dbReference type="EC" id="2.4.-.-" evidence="10"/>
<sequence length="551" mass="62967">MNKAQFRSDWLNRLKIARQLPLANLKFFFVVLLVLGIFFRFVNLDRKIYWHDEAYTSLRVAGYTSREVGEQVFNGQVINVKDLEKYQRINPEKSLRDTIKSLEIDDAQHPPFYYILVRLWVRWFGNSITVTRSLSALFSVLVFPCVYFLCLELFESSLVGWVAIALISISPFHVLYAQEAREYSLWTLLILLASWALPKALRFHAEGRKAIHITGMWGTYASAIALGLYTFPFTGLVGVGHGIYVIVTERFRLTKSVIAYLFASLTAFLSFVPWLLVTLSTWTQTGATWTAFPIPFVTLLKVWGLHIERAFILTIGDFGFDEPLIYITLPFFLGLTIYSIYFLCRHTPVRVWLFVLTLMATLSLFLLLPDLILGGQRSTAGRYLVPFYLGVQLSIAYLLATQIISANFFKQKFWQIVMVIVITAGVISCAMSSQAVTSWNKVISYNNLEVARIVNQAQAPLLISSSFGVNFGNTFALSYILDPKVKLQIVTGNTQPDYLNIPKIPSGFSDVFILNPSDQFREKIEKEYDTKMNLLFNDSFLFLWKLTTPLR</sequence>
<dbReference type="Proteomes" id="UP000753908">
    <property type="component" value="Unassembled WGS sequence"/>
</dbReference>
<feature type="transmembrane region" description="Helical" evidence="8">
    <location>
        <begin position="416"/>
        <end position="439"/>
    </location>
</feature>
<dbReference type="PANTHER" id="PTHR33908">
    <property type="entry name" value="MANNOSYLTRANSFERASE YKCB-RELATED"/>
    <property type="match status" value="1"/>
</dbReference>
<dbReference type="Pfam" id="PF13231">
    <property type="entry name" value="PMT_2"/>
    <property type="match status" value="1"/>
</dbReference>
<comment type="caution">
    <text evidence="10">The sequence shown here is derived from an EMBL/GenBank/DDBJ whole genome shotgun (WGS) entry which is preliminary data.</text>
</comment>
<name>A0A951U7W6_9CYAN</name>
<feature type="transmembrane region" description="Helical" evidence="8">
    <location>
        <begin position="183"/>
        <end position="201"/>
    </location>
</feature>
<evidence type="ECO:0000256" key="4">
    <source>
        <dbReference type="ARBA" id="ARBA00022679"/>
    </source>
</evidence>
<feature type="transmembrane region" description="Helical" evidence="8">
    <location>
        <begin position="158"/>
        <end position="177"/>
    </location>
</feature>
<protein>
    <submittedName>
        <fullName evidence="10">Glycosyltransferase family 39 protein</fullName>
        <ecNumber evidence="10">2.4.-.-</ecNumber>
    </submittedName>
</protein>
<keyword evidence="7 8" id="KW-0472">Membrane</keyword>
<evidence type="ECO:0000313" key="10">
    <source>
        <dbReference type="EMBL" id="MBW4543162.1"/>
    </source>
</evidence>
<accession>A0A951U7W6</accession>